<dbReference type="InterPro" id="IPR036291">
    <property type="entry name" value="NAD(P)-bd_dom_sf"/>
</dbReference>
<dbReference type="EMBL" id="FQZC01000002">
    <property type="protein sequence ID" value="SHJ13748.1"/>
    <property type="molecule type" value="Genomic_DNA"/>
</dbReference>
<dbReference type="RefSeq" id="WP_060604402.1">
    <property type="nucleotide sequence ID" value="NZ_FQZC01000002.1"/>
</dbReference>
<evidence type="ECO:0000256" key="2">
    <source>
        <dbReference type="ARBA" id="ARBA00007637"/>
    </source>
</evidence>
<sequence length="306" mass="32996">MIRTRVAVTGASGFVGRWLMAHLQSLGVDAVPFFDNSGVGLEDAAAIRSILATQKPDTIVHLAAVAAPADARKAPVAAFDTNVIGTLNLASAILDIRPQTRLIFAGSSEAYGRSFNTIAEPLDETAPLEPQTLYGVTKASADMLLGQMAADGLQVVRFRPFNHTGPGQSESYVVPAFARQIALIEAGRQEPVIEVGDLEAERDFSDVRDIVRAYARAATMDDPLPAGVAVNLASGMPRPISDVLSRLLKMSRQPIEVRTDPMKLGPVGTRRAVGNVTRASDLLDWRVEIPFEKTLQDVLEAWRTNR</sequence>
<dbReference type="SUPFAM" id="SSF51735">
    <property type="entry name" value="NAD(P)-binding Rossmann-fold domains"/>
    <property type="match status" value="1"/>
</dbReference>
<evidence type="ECO:0000313" key="4">
    <source>
        <dbReference type="EMBL" id="SHJ13748.1"/>
    </source>
</evidence>
<dbReference type="Pfam" id="PF01370">
    <property type="entry name" value="Epimerase"/>
    <property type="match status" value="1"/>
</dbReference>
<keyword evidence="5" id="KW-1185">Reference proteome</keyword>
<reference evidence="4 5" key="1">
    <citation type="submission" date="2016-11" db="EMBL/GenBank/DDBJ databases">
        <authorList>
            <person name="Varghese N."/>
            <person name="Submissions S."/>
        </authorList>
    </citation>
    <scope>NUCLEOTIDE SEQUENCE [LARGE SCALE GENOMIC DNA]</scope>
    <source>
        <strain evidence="4 5">DSM 21988</strain>
    </source>
</reference>
<name>A0ABY1IGG1_9HYPH</name>
<comment type="caution">
    <text evidence="4">The sequence shown here is derived from an EMBL/GenBank/DDBJ whole genome shotgun (WGS) entry which is preliminary data.</text>
</comment>
<evidence type="ECO:0000313" key="5">
    <source>
        <dbReference type="Proteomes" id="UP000184290"/>
    </source>
</evidence>
<comment type="pathway">
    <text evidence="1">Bacterial outer membrane biogenesis; LPS O-antigen biosynthesis.</text>
</comment>
<gene>
    <name evidence="4" type="ORF">SAMN02745911_1788</name>
</gene>
<organism evidence="4 5">
    <name type="scientific">Aureimonas altamirensis DSM 21988</name>
    <dbReference type="NCBI Taxonomy" id="1121026"/>
    <lineage>
        <taxon>Bacteria</taxon>
        <taxon>Pseudomonadati</taxon>
        <taxon>Pseudomonadota</taxon>
        <taxon>Alphaproteobacteria</taxon>
        <taxon>Hyphomicrobiales</taxon>
        <taxon>Aurantimonadaceae</taxon>
        <taxon>Aureimonas</taxon>
    </lineage>
</organism>
<proteinExistence type="inferred from homology"/>
<dbReference type="Gene3D" id="3.90.25.10">
    <property type="entry name" value="UDP-galactose 4-epimerase, domain 1"/>
    <property type="match status" value="1"/>
</dbReference>
<evidence type="ECO:0000256" key="1">
    <source>
        <dbReference type="ARBA" id="ARBA00005125"/>
    </source>
</evidence>
<feature type="domain" description="NAD-dependent epimerase/dehydratase" evidence="3">
    <location>
        <begin position="6"/>
        <end position="232"/>
    </location>
</feature>
<dbReference type="InterPro" id="IPR001509">
    <property type="entry name" value="Epimerase_deHydtase"/>
</dbReference>
<protein>
    <submittedName>
        <fullName evidence="4">Nucleoside-diphosphate-sugar epimerase</fullName>
    </submittedName>
</protein>
<dbReference type="PANTHER" id="PTHR43000">
    <property type="entry name" value="DTDP-D-GLUCOSE 4,6-DEHYDRATASE-RELATED"/>
    <property type="match status" value="1"/>
</dbReference>
<accession>A0ABY1IGG1</accession>
<comment type="similarity">
    <text evidence="2">Belongs to the NAD(P)-dependent epimerase/dehydratase family.</text>
</comment>
<dbReference type="Gene3D" id="3.40.50.720">
    <property type="entry name" value="NAD(P)-binding Rossmann-like Domain"/>
    <property type="match status" value="1"/>
</dbReference>
<evidence type="ECO:0000259" key="3">
    <source>
        <dbReference type="Pfam" id="PF01370"/>
    </source>
</evidence>
<dbReference type="Proteomes" id="UP000184290">
    <property type="component" value="Unassembled WGS sequence"/>
</dbReference>